<evidence type="ECO:0000313" key="3">
    <source>
        <dbReference type="Proteomes" id="UP000321331"/>
    </source>
</evidence>
<proteinExistence type="predicted"/>
<accession>A0A5C6T000</accession>
<dbReference type="Proteomes" id="UP000321331">
    <property type="component" value="Unassembled WGS sequence"/>
</dbReference>
<sequence>MHRSTCPMYSSQKLDRSHPYLSVVLTNRPPTKQSRSLPLTDNPGSRLLLSSRQRTNHRTNLTRPLFASHSQIDGLCTFLSLLVLSLLATHLDPDTTPNTPNPRPR</sequence>
<feature type="region of interest" description="Disordered" evidence="1">
    <location>
        <begin position="1"/>
        <end position="20"/>
    </location>
</feature>
<reference evidence="2 3" key="1">
    <citation type="submission" date="2019-07" db="EMBL/GenBank/DDBJ databases">
        <title>The First High-Quality Draft Genome Sequence of the Causal Agent of the Current Panama Disease Epidemic.</title>
        <authorList>
            <person name="Warmington R.J."/>
            <person name="Kay W."/>
            <person name="Jeffries A."/>
            <person name="Bebber D."/>
            <person name="Moore K."/>
            <person name="Studholme D.J."/>
        </authorList>
    </citation>
    <scope>NUCLEOTIDE SEQUENCE [LARGE SCALE GENOMIC DNA]</scope>
    <source>
        <strain evidence="2 3">TR4</strain>
    </source>
</reference>
<protein>
    <submittedName>
        <fullName evidence="2">Uncharacterized protein</fullName>
    </submittedName>
</protein>
<evidence type="ECO:0000256" key="1">
    <source>
        <dbReference type="SAM" id="MobiDB-lite"/>
    </source>
</evidence>
<organism evidence="2 3">
    <name type="scientific">Fusarium oxysporum f. sp. cubense</name>
    <dbReference type="NCBI Taxonomy" id="61366"/>
    <lineage>
        <taxon>Eukaryota</taxon>
        <taxon>Fungi</taxon>
        <taxon>Dikarya</taxon>
        <taxon>Ascomycota</taxon>
        <taxon>Pezizomycotina</taxon>
        <taxon>Sordariomycetes</taxon>
        <taxon>Hypocreomycetidae</taxon>
        <taxon>Hypocreales</taxon>
        <taxon>Nectriaceae</taxon>
        <taxon>Fusarium</taxon>
        <taxon>Fusarium oxysporum species complex</taxon>
    </lineage>
</organism>
<comment type="caution">
    <text evidence="2">The sequence shown here is derived from an EMBL/GenBank/DDBJ whole genome shotgun (WGS) entry which is preliminary data.</text>
</comment>
<dbReference type="AlphaFoldDB" id="A0A5C6T000"/>
<feature type="region of interest" description="Disordered" evidence="1">
    <location>
        <begin position="26"/>
        <end position="59"/>
    </location>
</feature>
<name>A0A5C6T000_FUSOC</name>
<evidence type="ECO:0000313" key="2">
    <source>
        <dbReference type="EMBL" id="TXC04225.1"/>
    </source>
</evidence>
<dbReference type="EMBL" id="VMNF01000007">
    <property type="protein sequence ID" value="TXC04225.1"/>
    <property type="molecule type" value="Genomic_DNA"/>
</dbReference>
<gene>
    <name evidence="2" type="ORF">FocTR4_00001846</name>
</gene>